<accession>L0PE79</accession>
<dbReference type="PROSITE" id="PS51419">
    <property type="entry name" value="RAB"/>
    <property type="match status" value="1"/>
</dbReference>
<dbReference type="Pfam" id="PF00071">
    <property type="entry name" value="Ras"/>
    <property type="match status" value="1"/>
</dbReference>
<dbReference type="Proteomes" id="UP000010422">
    <property type="component" value="Unassembled WGS sequence"/>
</dbReference>
<dbReference type="PROSITE" id="PS51421">
    <property type="entry name" value="RAS"/>
    <property type="match status" value="1"/>
</dbReference>
<dbReference type="GO" id="GO:0007165">
    <property type="term" value="P:signal transduction"/>
    <property type="evidence" value="ECO:0007669"/>
    <property type="project" value="InterPro"/>
</dbReference>
<dbReference type="GO" id="GO:0016020">
    <property type="term" value="C:membrane"/>
    <property type="evidence" value="ECO:0007669"/>
    <property type="project" value="InterPro"/>
</dbReference>
<dbReference type="PRINTS" id="PR00449">
    <property type="entry name" value="RASTRNSFRMNG"/>
</dbReference>
<dbReference type="GO" id="GO:0005525">
    <property type="term" value="F:GTP binding"/>
    <property type="evidence" value="ECO:0007669"/>
    <property type="project" value="UniProtKB-KW"/>
</dbReference>
<dbReference type="InterPro" id="IPR027417">
    <property type="entry name" value="P-loop_NTPase"/>
</dbReference>
<dbReference type="InterPro" id="IPR020849">
    <property type="entry name" value="Small_GTPase_Ras-type"/>
</dbReference>
<evidence type="ECO:0000313" key="3">
    <source>
        <dbReference type="EMBL" id="CCJ29920.1"/>
    </source>
</evidence>
<comment type="caution">
    <text evidence="3">The sequence shown here is derived from an EMBL/GenBank/DDBJ whole genome shotgun (WGS) entry which is preliminary data.</text>
</comment>
<dbReference type="Gene3D" id="3.40.50.300">
    <property type="entry name" value="P-loop containing nucleotide triphosphate hydrolases"/>
    <property type="match status" value="1"/>
</dbReference>
<dbReference type="AlphaFoldDB" id="L0PE79"/>
<name>L0PE79_PNEJI</name>
<proteinExistence type="predicted"/>
<dbReference type="FunCoup" id="L0PE79">
    <property type="interactions" value="174"/>
</dbReference>
<evidence type="ECO:0000313" key="4">
    <source>
        <dbReference type="Proteomes" id="UP000010422"/>
    </source>
</evidence>
<dbReference type="SMART" id="SM00173">
    <property type="entry name" value="RAS"/>
    <property type="match status" value="1"/>
</dbReference>
<keyword evidence="2" id="KW-0342">GTP-binding</keyword>
<dbReference type="GO" id="GO:0003924">
    <property type="term" value="F:GTPase activity"/>
    <property type="evidence" value="ECO:0007669"/>
    <property type="project" value="InterPro"/>
</dbReference>
<reference evidence="3 4" key="1">
    <citation type="journal article" date="2012" name="MBio">
        <title>De novo assembly of the Pneumocystis jirovecii genome from a single bronchoalveolar lavage fluid specimen from a patient.</title>
        <authorList>
            <person name="Cisse O.H."/>
            <person name="Pagni M."/>
            <person name="Hauser P.M."/>
        </authorList>
    </citation>
    <scope>NUCLEOTIDE SEQUENCE [LARGE SCALE GENOMIC DNA]</scope>
    <source>
        <strain evidence="3 4">SE8</strain>
    </source>
</reference>
<feature type="non-terminal residue" evidence="3">
    <location>
        <position position="201"/>
    </location>
</feature>
<dbReference type="SMART" id="SM00174">
    <property type="entry name" value="RHO"/>
    <property type="match status" value="1"/>
</dbReference>
<sequence length="201" mass="23011">MASNMELYKLVILGDGAVGKTALATQTYDPTIEDSYRKQVMVDGHSCILEILDTAGQGTMFLVFIKSHFCIEEYVALRDQWIKNGDGFLLVYSVSSRSTFDRIKRFRDQIVQTKNTQFIPLMLVGNKSDKIYDREVSFQEGQSLAHLYGCQFVETSAKSSVNVEFAFYNLIKAIRNLKMNKDRVVLKKERKNIINYIFCGL</sequence>
<dbReference type="SMART" id="SM00175">
    <property type="entry name" value="RAB"/>
    <property type="match status" value="1"/>
</dbReference>
<dbReference type="SUPFAM" id="SSF52540">
    <property type="entry name" value="P-loop containing nucleoside triphosphate hydrolases"/>
    <property type="match status" value="1"/>
</dbReference>
<dbReference type="STRING" id="1209962.L0PE79"/>
<dbReference type="InterPro" id="IPR005225">
    <property type="entry name" value="Small_GTP-bd"/>
</dbReference>
<evidence type="ECO:0000256" key="2">
    <source>
        <dbReference type="ARBA" id="ARBA00023134"/>
    </source>
</evidence>
<gene>
    <name evidence="3" type="ORF">PNEJI1_001643</name>
</gene>
<dbReference type="InParanoid" id="L0PE79"/>
<dbReference type="NCBIfam" id="TIGR00231">
    <property type="entry name" value="small_GTP"/>
    <property type="match status" value="1"/>
</dbReference>
<dbReference type="VEuPathDB" id="FungiDB:PNEJI1_001643"/>
<keyword evidence="1" id="KW-0547">Nucleotide-binding</keyword>
<protein>
    <submittedName>
        <fullName evidence="3">Uncharacterized protein</fullName>
    </submittedName>
</protein>
<dbReference type="InterPro" id="IPR001806">
    <property type="entry name" value="Small_GTPase"/>
</dbReference>
<organism evidence="4">
    <name type="scientific">Pneumocystis jirovecii</name>
    <name type="common">Human pneumocystis pneumonia agent</name>
    <dbReference type="NCBI Taxonomy" id="42068"/>
    <lineage>
        <taxon>Eukaryota</taxon>
        <taxon>Fungi</taxon>
        <taxon>Dikarya</taxon>
        <taxon>Ascomycota</taxon>
        <taxon>Taphrinomycotina</taxon>
        <taxon>Pneumocystomycetes</taxon>
        <taxon>Pneumocystaceae</taxon>
        <taxon>Pneumocystis</taxon>
    </lineage>
</organism>
<dbReference type="EMBL" id="CAKM01000224">
    <property type="protein sequence ID" value="CCJ29920.1"/>
    <property type="molecule type" value="Genomic_DNA"/>
</dbReference>
<dbReference type="PANTHER" id="PTHR24070">
    <property type="entry name" value="RAS, DI-RAS, AND RHEB FAMILY MEMBERS OF SMALL GTPASE SUPERFAMILY"/>
    <property type="match status" value="1"/>
</dbReference>
<evidence type="ECO:0000256" key="1">
    <source>
        <dbReference type="ARBA" id="ARBA00022741"/>
    </source>
</evidence>